<dbReference type="PANTHER" id="PTHR15680">
    <property type="entry name" value="RIBOSOMAL PROTEIN L19"/>
    <property type="match status" value="1"/>
</dbReference>
<sequence>MSNQLLHLDKEIRVGDIIQVNYKLIEREVVAGRAKREKKEEVRERIQTFEGIVIKIRGEGENKSFTVRKIGSARIGIERIFPLISPWIKSIKVKKNTKVRRAKLYYLRDKVSHPLKA</sequence>
<dbReference type="EMBL" id="MFJM01000061">
    <property type="protein sequence ID" value="OGG16035.1"/>
    <property type="molecule type" value="Genomic_DNA"/>
</dbReference>
<comment type="similarity">
    <text evidence="1 4">Belongs to the bacterial ribosomal protein bL19 family.</text>
</comment>
<evidence type="ECO:0000313" key="5">
    <source>
        <dbReference type="EMBL" id="OGG16035.1"/>
    </source>
</evidence>
<dbReference type="GO" id="GO:0003735">
    <property type="term" value="F:structural constituent of ribosome"/>
    <property type="evidence" value="ECO:0007669"/>
    <property type="project" value="InterPro"/>
</dbReference>
<dbReference type="InterPro" id="IPR038657">
    <property type="entry name" value="Ribosomal_bL19_sf"/>
</dbReference>
<reference evidence="5 6" key="1">
    <citation type="journal article" date="2016" name="Nat. Commun.">
        <title>Thousands of microbial genomes shed light on interconnected biogeochemical processes in an aquifer system.</title>
        <authorList>
            <person name="Anantharaman K."/>
            <person name="Brown C.T."/>
            <person name="Hug L.A."/>
            <person name="Sharon I."/>
            <person name="Castelle C.J."/>
            <person name="Probst A.J."/>
            <person name="Thomas B.C."/>
            <person name="Singh A."/>
            <person name="Wilkins M.J."/>
            <person name="Karaoz U."/>
            <person name="Brodie E.L."/>
            <person name="Williams K.H."/>
            <person name="Hubbard S.S."/>
            <person name="Banfield J.F."/>
        </authorList>
    </citation>
    <scope>NUCLEOTIDE SEQUENCE [LARGE SCALE GENOMIC DNA]</scope>
</reference>
<comment type="function">
    <text evidence="4">This protein is located at the 30S-50S ribosomal subunit interface and may play a role in the structure and function of the aminoacyl-tRNA binding site.</text>
</comment>
<dbReference type="InterPro" id="IPR008991">
    <property type="entry name" value="Translation_prot_SH3-like_sf"/>
</dbReference>
<dbReference type="Proteomes" id="UP000176253">
    <property type="component" value="Unassembled WGS sequence"/>
</dbReference>
<name>A0A1F5ZUN0_9BACT</name>
<dbReference type="PANTHER" id="PTHR15680:SF9">
    <property type="entry name" value="LARGE RIBOSOMAL SUBUNIT PROTEIN BL19M"/>
    <property type="match status" value="1"/>
</dbReference>
<evidence type="ECO:0000256" key="2">
    <source>
        <dbReference type="ARBA" id="ARBA00022980"/>
    </source>
</evidence>
<dbReference type="STRING" id="1798383.A3D78_01365"/>
<dbReference type="Gene3D" id="2.30.30.790">
    <property type="match status" value="1"/>
</dbReference>
<dbReference type="NCBIfam" id="TIGR01024">
    <property type="entry name" value="rplS_bact"/>
    <property type="match status" value="1"/>
</dbReference>
<dbReference type="InterPro" id="IPR001857">
    <property type="entry name" value="Ribosomal_bL19"/>
</dbReference>
<accession>A0A1F5ZUN0</accession>
<proteinExistence type="inferred from homology"/>
<evidence type="ECO:0000256" key="3">
    <source>
        <dbReference type="ARBA" id="ARBA00023274"/>
    </source>
</evidence>
<gene>
    <name evidence="5" type="ORF">A3D78_01365</name>
</gene>
<dbReference type="PRINTS" id="PR00061">
    <property type="entry name" value="RIBOSOMALL19"/>
</dbReference>
<evidence type="ECO:0000313" key="6">
    <source>
        <dbReference type="Proteomes" id="UP000176253"/>
    </source>
</evidence>
<dbReference type="GO" id="GO:0022625">
    <property type="term" value="C:cytosolic large ribosomal subunit"/>
    <property type="evidence" value="ECO:0007669"/>
    <property type="project" value="TreeGrafter"/>
</dbReference>
<comment type="caution">
    <text evidence="5">The sequence shown here is derived from an EMBL/GenBank/DDBJ whole genome shotgun (WGS) entry which is preliminary data.</text>
</comment>
<evidence type="ECO:0000256" key="4">
    <source>
        <dbReference type="RuleBase" id="RU000559"/>
    </source>
</evidence>
<dbReference type="Pfam" id="PF01245">
    <property type="entry name" value="Ribosomal_L19"/>
    <property type="match status" value="1"/>
</dbReference>
<organism evidence="5 6">
    <name type="scientific">Candidatus Gottesmanbacteria bacterium RIFCSPHIGHO2_02_FULL_39_14</name>
    <dbReference type="NCBI Taxonomy" id="1798383"/>
    <lineage>
        <taxon>Bacteria</taxon>
        <taxon>Candidatus Gottesmaniibacteriota</taxon>
    </lineage>
</organism>
<evidence type="ECO:0000256" key="1">
    <source>
        <dbReference type="ARBA" id="ARBA00005781"/>
    </source>
</evidence>
<protein>
    <recommendedName>
        <fullName evidence="4">50S ribosomal protein L19</fullName>
    </recommendedName>
</protein>
<keyword evidence="2 5" id="KW-0689">Ribosomal protein</keyword>
<dbReference type="GO" id="GO:0006412">
    <property type="term" value="P:translation"/>
    <property type="evidence" value="ECO:0007669"/>
    <property type="project" value="InterPro"/>
</dbReference>
<dbReference type="SUPFAM" id="SSF50104">
    <property type="entry name" value="Translation proteins SH3-like domain"/>
    <property type="match status" value="1"/>
</dbReference>
<keyword evidence="3 4" id="KW-0687">Ribonucleoprotein</keyword>
<dbReference type="AlphaFoldDB" id="A0A1F5ZUN0"/>